<protein>
    <submittedName>
        <fullName evidence="10">Glycosyl hydrolase family 5</fullName>
    </submittedName>
</protein>
<evidence type="ECO:0000256" key="1">
    <source>
        <dbReference type="ARBA" id="ARBA00005641"/>
    </source>
</evidence>
<evidence type="ECO:0000313" key="11">
    <source>
        <dbReference type="Proteomes" id="UP000646478"/>
    </source>
</evidence>
<dbReference type="InterPro" id="IPR017853">
    <property type="entry name" value="GH"/>
</dbReference>
<feature type="signal peptide" evidence="8">
    <location>
        <begin position="1"/>
        <end position="20"/>
    </location>
</feature>
<evidence type="ECO:0000256" key="3">
    <source>
        <dbReference type="ARBA" id="ARBA00023001"/>
    </source>
</evidence>
<feature type="chain" id="PRO_5037471445" evidence="8">
    <location>
        <begin position="21"/>
        <end position="414"/>
    </location>
</feature>
<dbReference type="GO" id="GO:0030245">
    <property type="term" value="P:cellulose catabolic process"/>
    <property type="evidence" value="ECO:0007669"/>
    <property type="project" value="UniProtKB-KW"/>
</dbReference>
<keyword evidence="4" id="KW-0119">Carbohydrate metabolism</keyword>
<evidence type="ECO:0000256" key="5">
    <source>
        <dbReference type="ARBA" id="ARBA00023295"/>
    </source>
</evidence>
<proteinExistence type="inferred from homology"/>
<keyword evidence="8" id="KW-0732">Signal</keyword>
<comment type="caution">
    <text evidence="10">The sequence shown here is derived from an EMBL/GenBank/DDBJ whole genome shotgun (WGS) entry which is preliminary data.</text>
</comment>
<dbReference type="GO" id="GO:0008422">
    <property type="term" value="F:beta-glucosidase activity"/>
    <property type="evidence" value="ECO:0007669"/>
    <property type="project" value="TreeGrafter"/>
</dbReference>
<evidence type="ECO:0000256" key="2">
    <source>
        <dbReference type="ARBA" id="ARBA00022801"/>
    </source>
</evidence>
<dbReference type="SUPFAM" id="SSF51445">
    <property type="entry name" value="(Trans)glycosidases"/>
    <property type="match status" value="1"/>
</dbReference>
<keyword evidence="6" id="KW-0624">Polysaccharide degradation</keyword>
<evidence type="ECO:0000313" key="10">
    <source>
        <dbReference type="EMBL" id="GGB07304.1"/>
    </source>
</evidence>
<keyword evidence="11" id="KW-1185">Reference proteome</keyword>
<feature type="domain" description="Glycoside hydrolase family 5" evidence="9">
    <location>
        <begin position="72"/>
        <end position="387"/>
    </location>
</feature>
<dbReference type="PANTHER" id="PTHR31297:SF41">
    <property type="entry name" value="ENDOGLUCANASE, PUTATIVE (AFU_ORTHOLOGUE AFUA_5G01830)-RELATED"/>
    <property type="match status" value="1"/>
</dbReference>
<dbReference type="PANTHER" id="PTHR31297">
    <property type="entry name" value="GLUCAN ENDO-1,6-BETA-GLUCOSIDASE B"/>
    <property type="match status" value="1"/>
</dbReference>
<keyword evidence="5 7" id="KW-0326">Glycosidase</keyword>
<evidence type="ECO:0000256" key="7">
    <source>
        <dbReference type="RuleBase" id="RU361153"/>
    </source>
</evidence>
<comment type="similarity">
    <text evidence="1 7">Belongs to the glycosyl hydrolase 5 (cellulase A) family.</text>
</comment>
<keyword evidence="3" id="KW-0136">Cellulose degradation</keyword>
<evidence type="ECO:0000259" key="9">
    <source>
        <dbReference type="Pfam" id="PF00150"/>
    </source>
</evidence>
<evidence type="ECO:0000256" key="6">
    <source>
        <dbReference type="ARBA" id="ARBA00023326"/>
    </source>
</evidence>
<dbReference type="InterPro" id="IPR001547">
    <property type="entry name" value="Glyco_hydro_5"/>
</dbReference>
<gene>
    <name evidence="10" type="ORF">GCM10011491_39240</name>
</gene>
<accession>A0A916SMF4</accession>
<dbReference type="Pfam" id="PF00150">
    <property type="entry name" value="Cellulase"/>
    <property type="match status" value="1"/>
</dbReference>
<dbReference type="Gene3D" id="3.20.20.80">
    <property type="entry name" value="Glycosidases"/>
    <property type="match status" value="1"/>
</dbReference>
<dbReference type="GO" id="GO:0005576">
    <property type="term" value="C:extracellular region"/>
    <property type="evidence" value="ECO:0007669"/>
    <property type="project" value="TreeGrafter"/>
</dbReference>
<reference evidence="10" key="2">
    <citation type="submission" date="2020-09" db="EMBL/GenBank/DDBJ databases">
        <authorList>
            <person name="Sun Q."/>
            <person name="Zhou Y."/>
        </authorList>
    </citation>
    <scope>NUCLEOTIDE SEQUENCE</scope>
    <source>
        <strain evidence="10">CGMCC 1.15082</strain>
    </source>
</reference>
<evidence type="ECO:0000256" key="4">
    <source>
        <dbReference type="ARBA" id="ARBA00023277"/>
    </source>
</evidence>
<dbReference type="RefSeq" id="WP_236016286.1">
    <property type="nucleotide sequence ID" value="NZ_BMHH01000022.1"/>
</dbReference>
<dbReference type="InterPro" id="IPR050386">
    <property type="entry name" value="Glycosyl_hydrolase_5"/>
</dbReference>
<name>A0A916SMF4_9HYPH</name>
<reference evidence="10" key="1">
    <citation type="journal article" date="2014" name="Int. J. Syst. Evol. Microbiol.">
        <title>Complete genome sequence of Corynebacterium casei LMG S-19264T (=DSM 44701T), isolated from a smear-ripened cheese.</title>
        <authorList>
            <consortium name="US DOE Joint Genome Institute (JGI-PGF)"/>
            <person name="Walter F."/>
            <person name="Albersmeier A."/>
            <person name="Kalinowski J."/>
            <person name="Ruckert C."/>
        </authorList>
    </citation>
    <scope>NUCLEOTIDE SEQUENCE</scope>
    <source>
        <strain evidence="10">CGMCC 1.15082</strain>
    </source>
</reference>
<dbReference type="GO" id="GO:0009986">
    <property type="term" value="C:cell surface"/>
    <property type="evidence" value="ECO:0007669"/>
    <property type="project" value="TreeGrafter"/>
</dbReference>
<dbReference type="AlphaFoldDB" id="A0A916SMF4"/>
<dbReference type="EMBL" id="BMHH01000022">
    <property type="protein sequence ID" value="GGB07304.1"/>
    <property type="molecule type" value="Genomic_DNA"/>
</dbReference>
<organism evidence="10 11">
    <name type="scientific">Brucella endophytica</name>
    <dbReference type="NCBI Taxonomy" id="1963359"/>
    <lineage>
        <taxon>Bacteria</taxon>
        <taxon>Pseudomonadati</taxon>
        <taxon>Pseudomonadota</taxon>
        <taxon>Alphaproteobacteria</taxon>
        <taxon>Hyphomicrobiales</taxon>
        <taxon>Brucellaceae</taxon>
        <taxon>Brucella/Ochrobactrum group</taxon>
        <taxon>Brucella</taxon>
    </lineage>
</organism>
<evidence type="ECO:0000256" key="8">
    <source>
        <dbReference type="SAM" id="SignalP"/>
    </source>
</evidence>
<dbReference type="Proteomes" id="UP000646478">
    <property type="component" value="Unassembled WGS sequence"/>
</dbReference>
<keyword evidence="2 7" id="KW-0378">Hydrolase</keyword>
<sequence length="414" mass="45010">MKALMVIAAALCLAVTGAAAAPLPLHRGVGVHEWLNWSPLNPDGSYRWPPYLSQKEWLSGGRPLTDWPQGDEFKRIKSMGFDFIRLTVDPGPLLASQGAKRQEALKVLSDAVGQVTASGLKIVFNLHSNSQVPAYSMDLINGPADSEGIARYRDMVKDVARMLVEAGAGQVAFEPFNEPAHYPCDAGGTDDWQRIMTDTVRDIRSVSRNLTIVATGACGGSITGLTDLLPDFDDPNIYYSFHMYEPHAFTHQRSDRSNGFVSGFPWPASCGTPEGVSAALLKKMDDAGLSASEKQANMAEAQPAISEYFQDQWGPNQLSSRFGEAMAWASKHGIPASRLFMGEFGVILMSADGRSGAPEADRSRYITAARTLAEQFHIPWSVWEYSNPYGMTLIQPTGPAVPDDALLKALGLKQ</sequence>